<evidence type="ECO:0000256" key="5">
    <source>
        <dbReference type="ARBA" id="ARBA00022927"/>
    </source>
</evidence>
<keyword evidence="5 9" id="KW-0653">Protein transport</keyword>
<accession>A0A2N9LCE2</accession>
<dbReference type="Pfam" id="PF22599">
    <property type="entry name" value="SecDF_P1_head"/>
    <property type="match status" value="1"/>
</dbReference>
<keyword evidence="6 9" id="KW-1133">Transmembrane helix</keyword>
<evidence type="ECO:0000256" key="7">
    <source>
        <dbReference type="ARBA" id="ARBA00023010"/>
    </source>
</evidence>
<keyword evidence="4 9" id="KW-0812">Transmembrane</keyword>
<dbReference type="HAMAP" id="MF_01463_B">
    <property type="entry name" value="SecD_B"/>
    <property type="match status" value="1"/>
</dbReference>
<dbReference type="Pfam" id="PF21760">
    <property type="entry name" value="SecD_1st"/>
    <property type="match status" value="1"/>
</dbReference>
<feature type="transmembrane region" description="Helical" evidence="9">
    <location>
        <begin position="511"/>
        <end position="535"/>
    </location>
</feature>
<dbReference type="InterPro" id="IPR048634">
    <property type="entry name" value="SecD_SecF_C"/>
</dbReference>
<dbReference type="EMBL" id="OKRB01000086">
    <property type="protein sequence ID" value="SPE20952.1"/>
    <property type="molecule type" value="Genomic_DNA"/>
</dbReference>
<evidence type="ECO:0000313" key="14">
    <source>
        <dbReference type="Proteomes" id="UP000239735"/>
    </source>
</evidence>
<feature type="transmembrane region" description="Helical" evidence="9">
    <location>
        <begin position="432"/>
        <end position="459"/>
    </location>
</feature>
<keyword evidence="7 9" id="KW-0811">Translocation</keyword>
<evidence type="ECO:0000256" key="9">
    <source>
        <dbReference type="HAMAP-Rule" id="MF_01463"/>
    </source>
</evidence>
<dbReference type="NCBIfam" id="TIGR00916">
    <property type="entry name" value="2A0604s01"/>
    <property type="match status" value="1"/>
</dbReference>
<feature type="domain" description="SecDF P1 head subdomain" evidence="12">
    <location>
        <begin position="251"/>
        <end position="354"/>
    </location>
</feature>
<comment type="similarity">
    <text evidence="9">Belongs to the SecD/SecF family. SecD subfamily.</text>
</comment>
<dbReference type="GO" id="GO:0043952">
    <property type="term" value="P:protein transport by the Sec complex"/>
    <property type="evidence" value="ECO:0007669"/>
    <property type="project" value="UniProtKB-UniRule"/>
</dbReference>
<dbReference type="InterPro" id="IPR005791">
    <property type="entry name" value="SecD"/>
</dbReference>
<evidence type="ECO:0000256" key="6">
    <source>
        <dbReference type="ARBA" id="ARBA00022989"/>
    </source>
</evidence>
<keyword evidence="2 9" id="KW-0813">Transport</keyword>
<feature type="domain" description="Protein export membrane protein SecD/SecF C-terminal" evidence="10">
    <location>
        <begin position="355"/>
        <end position="535"/>
    </location>
</feature>
<feature type="transmembrane region" description="Helical" evidence="9">
    <location>
        <begin position="480"/>
        <end position="505"/>
    </location>
</feature>
<dbReference type="GO" id="GO:0015450">
    <property type="term" value="F:protein-transporting ATPase activity"/>
    <property type="evidence" value="ECO:0007669"/>
    <property type="project" value="InterPro"/>
</dbReference>
<proteinExistence type="inferred from homology"/>
<feature type="transmembrane region" description="Helical" evidence="9">
    <location>
        <begin position="407"/>
        <end position="426"/>
    </location>
</feature>
<evidence type="ECO:0000259" key="10">
    <source>
        <dbReference type="Pfam" id="PF02355"/>
    </source>
</evidence>
<feature type="transmembrane region" description="Helical" evidence="9">
    <location>
        <begin position="376"/>
        <end position="395"/>
    </location>
</feature>
<gene>
    <name evidence="9 13" type="primary">secD</name>
    <name evidence="13" type="ORF">SBA5_30157</name>
</gene>
<evidence type="ECO:0000256" key="8">
    <source>
        <dbReference type="ARBA" id="ARBA00023136"/>
    </source>
</evidence>
<dbReference type="Gene3D" id="1.20.1640.10">
    <property type="entry name" value="Multidrug efflux transporter AcrB transmembrane domain"/>
    <property type="match status" value="1"/>
</dbReference>
<feature type="domain" description="Protein translocase subunit SecDF P1" evidence="11">
    <location>
        <begin position="154"/>
        <end position="214"/>
    </location>
</feature>
<comment type="subcellular location">
    <subcellularLocation>
        <location evidence="1 9">Cell membrane</location>
        <topology evidence="1 9">Multi-pass membrane protein</topology>
    </subcellularLocation>
</comment>
<dbReference type="Gene3D" id="3.30.1360.200">
    <property type="match status" value="1"/>
</dbReference>
<protein>
    <recommendedName>
        <fullName evidence="9">Protein translocase subunit SecD</fullName>
    </recommendedName>
</protein>
<evidence type="ECO:0000256" key="3">
    <source>
        <dbReference type="ARBA" id="ARBA00022475"/>
    </source>
</evidence>
<keyword evidence="3 9" id="KW-1003">Cell membrane</keyword>
<dbReference type="SUPFAM" id="SSF82866">
    <property type="entry name" value="Multidrug efflux transporter AcrB transmembrane domain"/>
    <property type="match status" value="1"/>
</dbReference>
<evidence type="ECO:0000256" key="1">
    <source>
        <dbReference type="ARBA" id="ARBA00004651"/>
    </source>
</evidence>
<dbReference type="GO" id="GO:0005886">
    <property type="term" value="C:plasma membrane"/>
    <property type="evidence" value="ECO:0007669"/>
    <property type="project" value="UniProtKB-SubCell"/>
</dbReference>
<evidence type="ECO:0000259" key="11">
    <source>
        <dbReference type="Pfam" id="PF21760"/>
    </source>
</evidence>
<dbReference type="AlphaFoldDB" id="A0A2N9LCE2"/>
<reference evidence="14" key="1">
    <citation type="submission" date="2018-02" db="EMBL/GenBank/DDBJ databases">
        <authorList>
            <person name="Hausmann B."/>
        </authorList>
    </citation>
    <scope>NUCLEOTIDE SEQUENCE [LARGE SCALE GENOMIC DNA]</scope>
    <source>
        <strain evidence="14">Peat soil MAG SbA5</strain>
    </source>
</reference>
<dbReference type="Gene3D" id="3.30.70.3400">
    <property type="match status" value="2"/>
</dbReference>
<dbReference type="NCBIfam" id="TIGR01129">
    <property type="entry name" value="secD"/>
    <property type="match status" value="1"/>
</dbReference>
<name>A0A2N9LCE2_9BACT</name>
<evidence type="ECO:0000256" key="4">
    <source>
        <dbReference type="ARBA" id="ARBA00022692"/>
    </source>
</evidence>
<evidence type="ECO:0000256" key="2">
    <source>
        <dbReference type="ARBA" id="ARBA00022448"/>
    </source>
</evidence>
<evidence type="ECO:0000313" key="13">
    <source>
        <dbReference type="EMBL" id="SPE20952.1"/>
    </source>
</evidence>
<comment type="function">
    <text evidence="9">Part of the Sec protein translocase complex. Interacts with the SecYEG preprotein conducting channel. SecDF uses the proton motive force (PMF) to complete protein translocation after the ATP-dependent function of SecA.</text>
</comment>
<dbReference type="PANTHER" id="PTHR30081:SF1">
    <property type="entry name" value="PROTEIN TRANSLOCASE SUBUNIT SECD"/>
    <property type="match status" value="1"/>
</dbReference>
<keyword evidence="8 9" id="KW-0472">Membrane</keyword>
<dbReference type="Pfam" id="PF02355">
    <property type="entry name" value="SecD_SecF_C"/>
    <property type="match status" value="1"/>
</dbReference>
<evidence type="ECO:0000259" key="12">
    <source>
        <dbReference type="Pfam" id="PF22599"/>
    </source>
</evidence>
<dbReference type="InterPro" id="IPR055344">
    <property type="entry name" value="SecD_SecF_C_bact"/>
</dbReference>
<comment type="caution">
    <text evidence="9">Lacks conserved residue(s) required for the propagation of feature annotation.</text>
</comment>
<dbReference type="GO" id="GO:0065002">
    <property type="term" value="P:intracellular protein transmembrane transport"/>
    <property type="evidence" value="ECO:0007669"/>
    <property type="project" value="UniProtKB-UniRule"/>
</dbReference>
<organism evidence="13 14">
    <name type="scientific">Candidatus Sulfuritelmatomonas gaucii</name>
    <dbReference type="NCBI Taxonomy" id="2043161"/>
    <lineage>
        <taxon>Bacteria</taxon>
        <taxon>Pseudomonadati</taxon>
        <taxon>Acidobacteriota</taxon>
        <taxon>Terriglobia</taxon>
        <taxon>Terriglobales</taxon>
        <taxon>Acidobacteriaceae</taxon>
        <taxon>Candidatus Sulfuritelmatomonas</taxon>
    </lineage>
</organism>
<dbReference type="InterPro" id="IPR048631">
    <property type="entry name" value="SecD_1st"/>
</dbReference>
<comment type="subunit">
    <text evidence="9">Forms a complex with SecF. Part of the essential Sec protein translocation apparatus which comprises SecA, SecYEG and auxiliary proteins SecDF. Other proteins may also be involved.</text>
</comment>
<dbReference type="GO" id="GO:0006605">
    <property type="term" value="P:protein targeting"/>
    <property type="evidence" value="ECO:0007669"/>
    <property type="project" value="UniProtKB-UniRule"/>
</dbReference>
<dbReference type="InterPro" id="IPR054384">
    <property type="entry name" value="SecDF_P1_head"/>
</dbReference>
<dbReference type="PANTHER" id="PTHR30081">
    <property type="entry name" value="PROTEIN-EXPORT MEMBRANE PROTEIN SEC"/>
    <property type="match status" value="1"/>
</dbReference>
<dbReference type="OrthoDB" id="9805019at2"/>
<dbReference type="Proteomes" id="UP000239735">
    <property type="component" value="Unassembled WGS sequence"/>
</dbReference>
<dbReference type="InterPro" id="IPR022813">
    <property type="entry name" value="SecD/SecF_arch_bac"/>
</dbReference>
<sequence length="550" mass="58164">MKKNLKNKIALIIAVLLLCLYGIFGIPSGLSGKALLSAISSRIHLGLDLQGGAHLILKVQVADAINDETDNTAQDIQQSMKKANLTFSQVYKPDPNKPDVIRIEGTAPAQSDAVNTLLQSNKYANEYDLSGGPNNTWTLTMKPIYESDLDKRTVDQAIETIRDRVDALGVSEPLIQEYGLGANQILVELPGISDLDQVENIIKSTARLEIHAVEGGPFPSQDAALASVNGALPPEQEILPSSGELAGTSGTAYYILERTPVVEGSDFRSAEPGVNSNTGQRQVNFTLTDEAGDKFWNFTSANVGRNMAVMMGGTVREVAVIKSAIRDSGLIEGSFSQNEVMELSKLLRTGALPASLTYIDENTVGATLGADSIREGVTAAVVGFVLVMIFMLVYYRGSGINADLALVLNLIILLGIMGLSSAISSAGGGGGLVLTLTLPGIAGVILTIGMGVDSNVLIFERIREEIRAGKSASAAVDQGFARAWVTIVDTHVTTIVSAAILFIFGTGPVKGFATTLTVGLAANLFTAVFVSRVIFEAHLNNLKPGEMVSI</sequence>